<dbReference type="SUPFAM" id="SSF51735">
    <property type="entry name" value="NAD(P)-binding Rossmann-fold domains"/>
    <property type="match status" value="1"/>
</dbReference>
<keyword evidence="2" id="KW-0560">Oxidoreductase</keyword>
<dbReference type="GO" id="GO:0016491">
    <property type="term" value="F:oxidoreductase activity"/>
    <property type="evidence" value="ECO:0007669"/>
    <property type="project" value="UniProtKB-KW"/>
</dbReference>
<evidence type="ECO:0000256" key="2">
    <source>
        <dbReference type="ARBA" id="ARBA00023002"/>
    </source>
</evidence>
<dbReference type="InterPro" id="IPR045312">
    <property type="entry name" value="PCBER-like"/>
</dbReference>
<organism evidence="4 5">
    <name type="scientific">Amniculicola lignicola CBS 123094</name>
    <dbReference type="NCBI Taxonomy" id="1392246"/>
    <lineage>
        <taxon>Eukaryota</taxon>
        <taxon>Fungi</taxon>
        <taxon>Dikarya</taxon>
        <taxon>Ascomycota</taxon>
        <taxon>Pezizomycotina</taxon>
        <taxon>Dothideomycetes</taxon>
        <taxon>Pleosporomycetidae</taxon>
        <taxon>Pleosporales</taxon>
        <taxon>Amniculicolaceae</taxon>
        <taxon>Amniculicola</taxon>
    </lineage>
</organism>
<protein>
    <submittedName>
        <fullName evidence="4">NAD(P)-binding protein</fullName>
    </submittedName>
</protein>
<evidence type="ECO:0000313" key="5">
    <source>
        <dbReference type="Proteomes" id="UP000799779"/>
    </source>
</evidence>
<dbReference type="InterPro" id="IPR036291">
    <property type="entry name" value="NAD(P)-bd_dom_sf"/>
</dbReference>
<dbReference type="InterPro" id="IPR008030">
    <property type="entry name" value="NmrA-like"/>
</dbReference>
<dbReference type="EMBL" id="ML977697">
    <property type="protein sequence ID" value="KAF1993555.1"/>
    <property type="molecule type" value="Genomic_DNA"/>
</dbReference>
<dbReference type="InterPro" id="IPR051609">
    <property type="entry name" value="NmrA/Isoflavone_reductase-like"/>
</dbReference>
<keyword evidence="5" id="KW-1185">Reference proteome</keyword>
<reference evidence="4" key="1">
    <citation type="journal article" date="2020" name="Stud. Mycol.">
        <title>101 Dothideomycetes genomes: a test case for predicting lifestyles and emergence of pathogens.</title>
        <authorList>
            <person name="Haridas S."/>
            <person name="Albert R."/>
            <person name="Binder M."/>
            <person name="Bloem J."/>
            <person name="Labutti K."/>
            <person name="Salamov A."/>
            <person name="Andreopoulos B."/>
            <person name="Baker S."/>
            <person name="Barry K."/>
            <person name="Bills G."/>
            <person name="Bluhm B."/>
            <person name="Cannon C."/>
            <person name="Castanera R."/>
            <person name="Culley D."/>
            <person name="Daum C."/>
            <person name="Ezra D."/>
            <person name="Gonzalez J."/>
            <person name="Henrissat B."/>
            <person name="Kuo A."/>
            <person name="Liang C."/>
            <person name="Lipzen A."/>
            <person name="Lutzoni F."/>
            <person name="Magnuson J."/>
            <person name="Mondo S."/>
            <person name="Nolan M."/>
            <person name="Ohm R."/>
            <person name="Pangilinan J."/>
            <person name="Park H.-J."/>
            <person name="Ramirez L."/>
            <person name="Alfaro M."/>
            <person name="Sun H."/>
            <person name="Tritt A."/>
            <person name="Yoshinaga Y."/>
            <person name="Zwiers L.-H."/>
            <person name="Turgeon B."/>
            <person name="Goodwin S."/>
            <person name="Spatafora J."/>
            <person name="Crous P."/>
            <person name="Grigoriev I."/>
        </authorList>
    </citation>
    <scope>NUCLEOTIDE SEQUENCE</scope>
    <source>
        <strain evidence="4">CBS 123094</strain>
    </source>
</reference>
<evidence type="ECO:0000256" key="1">
    <source>
        <dbReference type="ARBA" id="ARBA00022857"/>
    </source>
</evidence>
<dbReference type="Proteomes" id="UP000799779">
    <property type="component" value="Unassembled WGS sequence"/>
</dbReference>
<sequence>MTTQYAKDQSKGSKNHIKNIAIVGGGGQIGTWIVDALLQKGTFNVTAVSREGSTNTPAKGVHIASINYDDHSSIVSALKGQDALIITMSVRAPPDQQQKLIRAAAEAGVPWVLPNEFGGDGTNEKVGKDIMIYEPKKKDRELIESLGVSDWIGITCSFWYEYSLSGPGPYGIDIANGEVVWFDDGNQKLNTSTWPQTGRAVASLLSLPVFPEDENDKALTISSYKQKFVYISSFGVTQHEMFDSVKRVTGTDDSAWAFSSVPSKQRFEENKAKMIAGDRMGFLYMLYTRVFFPGEDAAYYENTHELDNEKLGLPKEDLDTFTKKAVELSERGYWAKLFASG</sequence>
<dbReference type="PANTHER" id="PTHR47706:SF7">
    <property type="entry name" value="CIPA-LIKE, PUTATIVE (AFU_ORTHOLOGUE AFUA_1G01630)-RELATED"/>
    <property type="match status" value="1"/>
</dbReference>
<feature type="domain" description="NmrA-like" evidence="3">
    <location>
        <begin position="18"/>
        <end position="149"/>
    </location>
</feature>
<gene>
    <name evidence="4" type="ORF">P154DRAFT_449858</name>
</gene>
<dbReference type="PANTHER" id="PTHR47706">
    <property type="entry name" value="NMRA-LIKE FAMILY PROTEIN"/>
    <property type="match status" value="1"/>
</dbReference>
<dbReference type="CDD" id="cd05259">
    <property type="entry name" value="PCBER_SDR_a"/>
    <property type="match status" value="1"/>
</dbReference>
<dbReference type="Pfam" id="PF05368">
    <property type="entry name" value="NmrA"/>
    <property type="match status" value="1"/>
</dbReference>
<dbReference type="AlphaFoldDB" id="A0A6A5W352"/>
<keyword evidence="1" id="KW-0521">NADP</keyword>
<name>A0A6A5W352_9PLEO</name>
<dbReference type="OrthoDB" id="419598at2759"/>
<evidence type="ECO:0000259" key="3">
    <source>
        <dbReference type="Pfam" id="PF05368"/>
    </source>
</evidence>
<evidence type="ECO:0000313" key="4">
    <source>
        <dbReference type="EMBL" id="KAF1993555.1"/>
    </source>
</evidence>
<accession>A0A6A5W352</accession>
<proteinExistence type="predicted"/>
<dbReference type="Gene3D" id="3.40.50.720">
    <property type="entry name" value="NAD(P)-binding Rossmann-like Domain"/>
    <property type="match status" value="1"/>
</dbReference>